<dbReference type="EMBL" id="MU003807">
    <property type="protein sequence ID" value="KAF2719740.1"/>
    <property type="molecule type" value="Genomic_DNA"/>
</dbReference>
<dbReference type="OrthoDB" id="5840532at2759"/>
<dbReference type="AlphaFoldDB" id="A0A9P4Q582"/>
<comment type="caution">
    <text evidence="1">The sequence shown here is derived from an EMBL/GenBank/DDBJ whole genome shotgun (WGS) entry which is preliminary data.</text>
</comment>
<dbReference type="Gene3D" id="2.60.120.10">
    <property type="entry name" value="Jelly Rolls"/>
    <property type="match status" value="1"/>
</dbReference>
<dbReference type="InterPro" id="IPR047142">
    <property type="entry name" value="OryJ/VirC-like"/>
</dbReference>
<dbReference type="PANTHER" id="PTHR36156">
    <property type="entry name" value="SLR2101 PROTEIN"/>
    <property type="match status" value="1"/>
</dbReference>
<gene>
    <name evidence="1" type="ORF">K431DRAFT_286377</name>
</gene>
<dbReference type="PANTHER" id="PTHR36156:SF3">
    <property type="entry name" value="CUPIN 2 CONSERVED BARREL DOMAIN-CONTAINING PROTEIN"/>
    <property type="match status" value="1"/>
</dbReference>
<proteinExistence type="predicted"/>
<keyword evidence="2" id="KW-1185">Reference proteome</keyword>
<dbReference type="SUPFAM" id="SSF51182">
    <property type="entry name" value="RmlC-like cupins"/>
    <property type="match status" value="1"/>
</dbReference>
<sequence length="171" mass="18638">MSHYITSHDDKGTSVFSKSLTERIVHRVPGGTIEIVASAHTVPANVSTNEDIEKYEHDRVHLFPRKSPLCPPVGTATAIVSLEPNASSTMHRTLTLDSLVILEGTVELHLDSAQSIPLKAGDTVTQRATMHLWKNITPNNGWAKMACFTVPVVQPLTIDGKSLEMDMGSDQ</sequence>
<protein>
    <submittedName>
        <fullName evidence="1">Uncharacterized protein</fullName>
    </submittedName>
</protein>
<organism evidence="1 2">
    <name type="scientific">Polychaeton citri CBS 116435</name>
    <dbReference type="NCBI Taxonomy" id="1314669"/>
    <lineage>
        <taxon>Eukaryota</taxon>
        <taxon>Fungi</taxon>
        <taxon>Dikarya</taxon>
        <taxon>Ascomycota</taxon>
        <taxon>Pezizomycotina</taxon>
        <taxon>Dothideomycetes</taxon>
        <taxon>Dothideomycetidae</taxon>
        <taxon>Capnodiales</taxon>
        <taxon>Capnodiaceae</taxon>
        <taxon>Polychaeton</taxon>
    </lineage>
</organism>
<dbReference type="Proteomes" id="UP000799441">
    <property type="component" value="Unassembled WGS sequence"/>
</dbReference>
<reference evidence="1" key="1">
    <citation type="journal article" date="2020" name="Stud. Mycol.">
        <title>101 Dothideomycetes genomes: a test case for predicting lifestyles and emergence of pathogens.</title>
        <authorList>
            <person name="Haridas S."/>
            <person name="Albert R."/>
            <person name="Binder M."/>
            <person name="Bloem J."/>
            <person name="Labutti K."/>
            <person name="Salamov A."/>
            <person name="Andreopoulos B."/>
            <person name="Baker S."/>
            <person name="Barry K."/>
            <person name="Bills G."/>
            <person name="Bluhm B."/>
            <person name="Cannon C."/>
            <person name="Castanera R."/>
            <person name="Culley D."/>
            <person name="Daum C."/>
            <person name="Ezra D."/>
            <person name="Gonzalez J."/>
            <person name="Henrissat B."/>
            <person name="Kuo A."/>
            <person name="Liang C."/>
            <person name="Lipzen A."/>
            <person name="Lutzoni F."/>
            <person name="Magnuson J."/>
            <person name="Mondo S."/>
            <person name="Nolan M."/>
            <person name="Ohm R."/>
            <person name="Pangilinan J."/>
            <person name="Park H.-J."/>
            <person name="Ramirez L."/>
            <person name="Alfaro M."/>
            <person name="Sun H."/>
            <person name="Tritt A."/>
            <person name="Yoshinaga Y."/>
            <person name="Zwiers L.-H."/>
            <person name="Turgeon B."/>
            <person name="Goodwin S."/>
            <person name="Spatafora J."/>
            <person name="Crous P."/>
            <person name="Grigoriev I."/>
        </authorList>
    </citation>
    <scope>NUCLEOTIDE SEQUENCE</scope>
    <source>
        <strain evidence="1">CBS 116435</strain>
    </source>
</reference>
<accession>A0A9P4Q582</accession>
<evidence type="ECO:0000313" key="2">
    <source>
        <dbReference type="Proteomes" id="UP000799441"/>
    </source>
</evidence>
<name>A0A9P4Q582_9PEZI</name>
<evidence type="ECO:0000313" key="1">
    <source>
        <dbReference type="EMBL" id="KAF2719740.1"/>
    </source>
</evidence>
<dbReference type="InterPro" id="IPR011051">
    <property type="entry name" value="RmlC_Cupin_sf"/>
</dbReference>
<dbReference type="InterPro" id="IPR014710">
    <property type="entry name" value="RmlC-like_jellyroll"/>
</dbReference>
<dbReference type="CDD" id="cd02231">
    <property type="entry name" value="cupin_BLL6423-like"/>
    <property type="match status" value="1"/>
</dbReference>